<dbReference type="InterPro" id="IPR017871">
    <property type="entry name" value="ABC_transporter-like_CS"/>
</dbReference>
<dbReference type="InterPro" id="IPR003593">
    <property type="entry name" value="AAA+_ATPase"/>
</dbReference>
<keyword evidence="3" id="KW-0067">ATP-binding</keyword>
<proteinExistence type="predicted"/>
<evidence type="ECO:0000256" key="3">
    <source>
        <dbReference type="ARBA" id="ARBA00022840"/>
    </source>
</evidence>
<sequence>MNPDVNTDQTLLQLTQLHKSFAGKPVLSGVDLRAKAGEVLCILGPNGAGKTTLISAILGLIAADSGDIYLLGQLQQGASRSVALRQQLGVMLQIGSLPATLTVAEHCDLFASYYLAGYSATELVTLAGLEAHAKQRFGRLSGGQKQRLLFALALAGKPRLLFLDEPTLGMDVEARRGLWQQIRQLQQQGVSIVLTTHYLEEAEQLANRIMVLHQGKFIASGSPSELKALTQYKVITCCSALTDAALLALPGVLQLNRQPQGVTLHSSHAEQTVLALLTADNTVSQLEVSQVALEQAFLQLTRGDGTEAVGSEKEEQAA</sequence>
<gene>
    <name evidence="5" type="ORF">WG68_07720</name>
</gene>
<dbReference type="PROSITE" id="PS00211">
    <property type="entry name" value="ABC_TRANSPORTER_1"/>
    <property type="match status" value="1"/>
</dbReference>
<dbReference type="EMBL" id="LAHO01000006">
    <property type="protein sequence ID" value="KKO45893.1"/>
    <property type="molecule type" value="Genomic_DNA"/>
</dbReference>
<evidence type="ECO:0000259" key="4">
    <source>
        <dbReference type="PROSITE" id="PS50893"/>
    </source>
</evidence>
<dbReference type="Gene3D" id="3.40.50.300">
    <property type="entry name" value="P-loop containing nucleotide triphosphate hydrolases"/>
    <property type="match status" value="1"/>
</dbReference>
<dbReference type="SUPFAM" id="SSF52540">
    <property type="entry name" value="P-loop containing nucleoside triphosphate hydrolases"/>
    <property type="match status" value="1"/>
</dbReference>
<dbReference type="InterPro" id="IPR003439">
    <property type="entry name" value="ABC_transporter-like_ATP-bd"/>
</dbReference>
<dbReference type="PANTHER" id="PTHR42711">
    <property type="entry name" value="ABC TRANSPORTER ATP-BINDING PROTEIN"/>
    <property type="match status" value="1"/>
</dbReference>
<name>A0A0M2V9Q5_9GAMM</name>
<dbReference type="Proteomes" id="UP000034228">
    <property type="component" value="Unassembled WGS sequence"/>
</dbReference>
<dbReference type="STRING" id="336831.WG68_07720"/>
<dbReference type="PATRIC" id="fig|336831.14.peg.750"/>
<keyword evidence="1" id="KW-0813">Transport</keyword>
<dbReference type="GO" id="GO:0005524">
    <property type="term" value="F:ATP binding"/>
    <property type="evidence" value="ECO:0007669"/>
    <property type="project" value="UniProtKB-KW"/>
</dbReference>
<feature type="domain" description="ABC transporter" evidence="4">
    <location>
        <begin position="12"/>
        <end position="239"/>
    </location>
</feature>
<dbReference type="RefSeq" id="WP_046557098.1">
    <property type="nucleotide sequence ID" value="NZ_LAHO01000006.1"/>
</dbReference>
<dbReference type="PROSITE" id="PS50893">
    <property type="entry name" value="ABC_TRANSPORTER_2"/>
    <property type="match status" value="1"/>
</dbReference>
<dbReference type="Pfam" id="PF00005">
    <property type="entry name" value="ABC_tran"/>
    <property type="match status" value="1"/>
</dbReference>
<evidence type="ECO:0000313" key="6">
    <source>
        <dbReference type="Proteomes" id="UP000034228"/>
    </source>
</evidence>
<keyword evidence="2" id="KW-0547">Nucleotide-binding</keyword>
<dbReference type="CDD" id="cd03230">
    <property type="entry name" value="ABC_DR_subfamily_A"/>
    <property type="match status" value="1"/>
</dbReference>
<dbReference type="InterPro" id="IPR050763">
    <property type="entry name" value="ABC_transporter_ATP-binding"/>
</dbReference>
<dbReference type="OrthoDB" id="9775490at2"/>
<evidence type="ECO:0000256" key="1">
    <source>
        <dbReference type="ARBA" id="ARBA00022448"/>
    </source>
</evidence>
<keyword evidence="6" id="KW-1185">Reference proteome</keyword>
<accession>A0A0M2V9Q5</accession>
<comment type="caution">
    <text evidence="5">The sequence shown here is derived from an EMBL/GenBank/DDBJ whole genome shotgun (WGS) entry which is preliminary data.</text>
</comment>
<protein>
    <submittedName>
        <fullName evidence="5">ABC transporter</fullName>
    </submittedName>
</protein>
<evidence type="ECO:0000313" key="5">
    <source>
        <dbReference type="EMBL" id="KKO45893.1"/>
    </source>
</evidence>
<reference evidence="5 6" key="1">
    <citation type="submission" date="2015-03" db="EMBL/GenBank/DDBJ databases">
        <title>Draft genome sequences of two protease-producing strains of Arsukibacterium isolated from two cold and alkaline environments.</title>
        <authorList>
            <person name="Lylloff J.E."/>
            <person name="Skov L.B."/>
            <person name="Jepsen M."/>
            <person name="Hallin P.F."/>
            <person name="Sorensen S.J."/>
            <person name="Stougaard P."/>
            <person name="Glaring M.A."/>
        </authorList>
    </citation>
    <scope>NUCLEOTIDE SEQUENCE [LARGE SCALE GENOMIC DNA]</scope>
    <source>
        <strain evidence="5 6">GCM72</strain>
    </source>
</reference>
<dbReference type="GO" id="GO:0016887">
    <property type="term" value="F:ATP hydrolysis activity"/>
    <property type="evidence" value="ECO:0007669"/>
    <property type="project" value="InterPro"/>
</dbReference>
<organism evidence="5 6">
    <name type="scientific">Arsukibacterium ikkense</name>
    <dbReference type="NCBI Taxonomy" id="336831"/>
    <lineage>
        <taxon>Bacteria</taxon>
        <taxon>Pseudomonadati</taxon>
        <taxon>Pseudomonadota</taxon>
        <taxon>Gammaproteobacteria</taxon>
        <taxon>Chromatiales</taxon>
        <taxon>Chromatiaceae</taxon>
        <taxon>Arsukibacterium</taxon>
    </lineage>
</organism>
<dbReference type="InterPro" id="IPR027417">
    <property type="entry name" value="P-loop_NTPase"/>
</dbReference>
<dbReference type="SMART" id="SM00382">
    <property type="entry name" value="AAA"/>
    <property type="match status" value="1"/>
</dbReference>
<dbReference type="PANTHER" id="PTHR42711:SF17">
    <property type="entry name" value="ABC TRANSPORTER ATP-BINDING PROTEIN"/>
    <property type="match status" value="1"/>
</dbReference>
<evidence type="ECO:0000256" key="2">
    <source>
        <dbReference type="ARBA" id="ARBA00022741"/>
    </source>
</evidence>
<dbReference type="AlphaFoldDB" id="A0A0M2V9Q5"/>